<accession>T1BX22</accession>
<protein>
    <submittedName>
        <fullName evidence="1">Protein containing DUF1022</fullName>
    </submittedName>
</protein>
<dbReference type="Pfam" id="PF06258">
    <property type="entry name" value="Mito_fiss_Elm1"/>
    <property type="match status" value="1"/>
</dbReference>
<organism evidence="1">
    <name type="scientific">mine drainage metagenome</name>
    <dbReference type="NCBI Taxonomy" id="410659"/>
    <lineage>
        <taxon>unclassified sequences</taxon>
        <taxon>metagenomes</taxon>
        <taxon>ecological metagenomes</taxon>
    </lineage>
</organism>
<evidence type="ECO:0000313" key="1">
    <source>
        <dbReference type="EMBL" id="EQD57674.1"/>
    </source>
</evidence>
<reference evidence="1" key="1">
    <citation type="submission" date="2013-08" db="EMBL/GenBank/DDBJ databases">
        <authorList>
            <person name="Mendez C."/>
            <person name="Richter M."/>
            <person name="Ferrer M."/>
            <person name="Sanchez J."/>
        </authorList>
    </citation>
    <scope>NUCLEOTIDE SEQUENCE</scope>
</reference>
<sequence>SMMSEAAATTAPLLITRLPGHSRRIRDFSAGLIASGRARDFTGRLEVWPTAPIDDTEAAAAELRRRLGY</sequence>
<feature type="non-terminal residue" evidence="1">
    <location>
        <position position="1"/>
    </location>
</feature>
<comment type="caution">
    <text evidence="1">The sequence shown here is derived from an EMBL/GenBank/DDBJ whole genome shotgun (WGS) entry which is preliminary data.</text>
</comment>
<dbReference type="EMBL" id="AUZX01007941">
    <property type="protein sequence ID" value="EQD57674.1"/>
    <property type="molecule type" value="Genomic_DNA"/>
</dbReference>
<name>T1BX22_9ZZZZ</name>
<dbReference type="AlphaFoldDB" id="T1BX22"/>
<proteinExistence type="predicted"/>
<gene>
    <name evidence="1" type="ORF">B1A_11126</name>
</gene>
<reference evidence="1" key="2">
    <citation type="journal article" date="2014" name="ISME J.">
        <title>Microbial stratification in low pH oxic and suboxic macroscopic growths along an acid mine drainage.</title>
        <authorList>
            <person name="Mendez-Garcia C."/>
            <person name="Mesa V."/>
            <person name="Sprenger R.R."/>
            <person name="Richter M."/>
            <person name="Diez M.S."/>
            <person name="Solano J."/>
            <person name="Bargiela R."/>
            <person name="Golyshina O.V."/>
            <person name="Manteca A."/>
            <person name="Ramos J.L."/>
            <person name="Gallego J.R."/>
            <person name="Llorente I."/>
            <person name="Martins Dos Santos V.A."/>
            <person name="Jensen O.N."/>
            <person name="Pelaez A.I."/>
            <person name="Sanchez J."/>
            <person name="Ferrer M."/>
        </authorList>
    </citation>
    <scope>NUCLEOTIDE SEQUENCE</scope>
</reference>
<dbReference type="InterPro" id="IPR009367">
    <property type="entry name" value="Elm1-like"/>
</dbReference>